<name>A0AAE0D4C2_COLKA</name>
<comment type="caution">
    <text evidence="2">The sequence shown here is derived from an EMBL/GenBank/DDBJ whole genome shotgun (WGS) entry which is preliminary data.</text>
</comment>
<keyword evidence="3" id="KW-1185">Reference proteome</keyword>
<organism evidence="2 3">
    <name type="scientific">Colletotrichum kahawae</name>
    <name type="common">Coffee berry disease fungus</name>
    <dbReference type="NCBI Taxonomy" id="34407"/>
    <lineage>
        <taxon>Eukaryota</taxon>
        <taxon>Fungi</taxon>
        <taxon>Dikarya</taxon>
        <taxon>Ascomycota</taxon>
        <taxon>Pezizomycotina</taxon>
        <taxon>Sordariomycetes</taxon>
        <taxon>Hypocreomycetidae</taxon>
        <taxon>Glomerellales</taxon>
        <taxon>Glomerellaceae</taxon>
        <taxon>Colletotrichum</taxon>
        <taxon>Colletotrichum gloeosporioides species complex</taxon>
    </lineage>
</organism>
<evidence type="ECO:0000313" key="2">
    <source>
        <dbReference type="EMBL" id="KAK2756311.1"/>
    </source>
</evidence>
<gene>
    <name evidence="2" type="ORF">CKAH01_05832</name>
</gene>
<dbReference type="AlphaFoldDB" id="A0AAE0D4C2"/>
<protein>
    <submittedName>
        <fullName evidence="2">Uncharacterized protein</fullName>
    </submittedName>
</protein>
<dbReference type="EMBL" id="VYYT01000211">
    <property type="protein sequence ID" value="KAK2756311.1"/>
    <property type="molecule type" value="Genomic_DNA"/>
</dbReference>
<evidence type="ECO:0000313" key="3">
    <source>
        <dbReference type="Proteomes" id="UP001281614"/>
    </source>
</evidence>
<accession>A0AAE0D4C2</accession>
<reference evidence="2" key="1">
    <citation type="submission" date="2023-02" db="EMBL/GenBank/DDBJ databases">
        <title>Colletotrichum kahawae CIFC_Que2 genome sequencing and assembly.</title>
        <authorList>
            <person name="Baroncelli R."/>
        </authorList>
    </citation>
    <scope>NUCLEOTIDE SEQUENCE</scope>
    <source>
        <strain evidence="2">CIFC_Que2</strain>
    </source>
</reference>
<dbReference type="Proteomes" id="UP001281614">
    <property type="component" value="Unassembled WGS sequence"/>
</dbReference>
<feature type="region of interest" description="Disordered" evidence="1">
    <location>
        <begin position="74"/>
        <end position="105"/>
    </location>
</feature>
<sequence length="105" mass="11119">MSSSAGQASVWPHIRPTPNAVRCACAAVPGENQHLDLDLACKSRCEWPRPGCSKSTLDLQFKKPIQLSGLVTPGIRGPQDEGPTALSWPQQGPSLLLGTLASSED</sequence>
<evidence type="ECO:0000256" key="1">
    <source>
        <dbReference type="SAM" id="MobiDB-lite"/>
    </source>
</evidence>
<proteinExistence type="predicted"/>